<comment type="caution">
    <text evidence="2">The sequence shown here is derived from an EMBL/GenBank/DDBJ whole genome shotgun (WGS) entry which is preliminary data.</text>
</comment>
<evidence type="ECO:0000313" key="2">
    <source>
        <dbReference type="EMBL" id="RNL84118.1"/>
    </source>
</evidence>
<dbReference type="EMBL" id="RJTM01000099">
    <property type="protein sequence ID" value="RNL84118.1"/>
    <property type="molecule type" value="Genomic_DNA"/>
</dbReference>
<dbReference type="Gene3D" id="1.10.260.40">
    <property type="entry name" value="lambda repressor-like DNA-binding domains"/>
    <property type="match status" value="1"/>
</dbReference>
<gene>
    <name evidence="2" type="ORF">ED312_14340</name>
</gene>
<proteinExistence type="predicted"/>
<dbReference type="InterPro" id="IPR010982">
    <property type="entry name" value="Lambda_DNA-bd_dom_sf"/>
</dbReference>
<name>A0A3N0E8E3_SINP1</name>
<accession>A0A3N0E8E3</accession>
<protein>
    <recommendedName>
        <fullName evidence="1">Bacteriophage CI repressor N-terminal domain-containing protein</fullName>
    </recommendedName>
</protein>
<dbReference type="RefSeq" id="WP_123216708.1">
    <property type="nucleotide sequence ID" value="NZ_RJTM01000099.1"/>
</dbReference>
<reference evidence="2 3" key="1">
    <citation type="submission" date="2018-10" db="EMBL/GenBank/DDBJ databases">
        <title>Sinomicrobium pectinilyticum sp. nov., a pectinase-producing bacterium isolated from alkaline and saline soil, and emended description of the genus Sinomicrobium.</title>
        <authorList>
            <person name="Cheng B."/>
            <person name="Li C."/>
            <person name="Lai Q."/>
            <person name="Du M."/>
            <person name="Shao Z."/>
            <person name="Xu P."/>
            <person name="Yang C."/>
        </authorList>
    </citation>
    <scope>NUCLEOTIDE SEQUENCE [LARGE SCALE GENOMIC DNA]</scope>
    <source>
        <strain evidence="2 3">5DNS001</strain>
    </source>
</reference>
<organism evidence="2 3">
    <name type="scientific">Sinomicrobium pectinilyticum</name>
    <dbReference type="NCBI Taxonomy" id="1084421"/>
    <lineage>
        <taxon>Bacteria</taxon>
        <taxon>Pseudomonadati</taxon>
        <taxon>Bacteroidota</taxon>
        <taxon>Flavobacteriia</taxon>
        <taxon>Flavobacteriales</taxon>
        <taxon>Flavobacteriaceae</taxon>
        <taxon>Sinomicrobium</taxon>
    </lineage>
</organism>
<sequence>MKKTPRIKTPEGGDAPFEVPEVLDRLKEHLEVRTNTELSNILEVKPNTISTWKKRNTLDYPRILSVCQTYNIDIDKIFFDKQKQVTSSAGESKAKNAFSVVTADSYFRYVTESGKKEYIDSLPKFSFPFIAGNNIRAFQVVSSAMLPVLKEGDYVVGEFTDMDTAALINGNIYVLVSSVKGIYISRVRKDTSNPEIIHLIRDNEPENAFFELEMTTSEITEIWEVTTVFFLDLIGKAKKGNSHV</sequence>
<feature type="domain" description="Bacteriophage CI repressor N-terminal" evidence="1">
    <location>
        <begin position="21"/>
        <end position="79"/>
    </location>
</feature>
<dbReference type="OrthoDB" id="1425504at2"/>
<dbReference type="Proteomes" id="UP000267469">
    <property type="component" value="Unassembled WGS sequence"/>
</dbReference>
<dbReference type="AlphaFoldDB" id="A0A3N0E8E3"/>
<keyword evidence="3" id="KW-1185">Reference proteome</keyword>
<dbReference type="GO" id="GO:0045892">
    <property type="term" value="P:negative regulation of DNA-templated transcription"/>
    <property type="evidence" value="ECO:0007669"/>
    <property type="project" value="InterPro"/>
</dbReference>
<evidence type="ECO:0000313" key="3">
    <source>
        <dbReference type="Proteomes" id="UP000267469"/>
    </source>
</evidence>
<dbReference type="InterPro" id="IPR010744">
    <property type="entry name" value="Phage_CI_N"/>
</dbReference>
<evidence type="ECO:0000259" key="1">
    <source>
        <dbReference type="Pfam" id="PF07022"/>
    </source>
</evidence>
<dbReference type="GO" id="GO:0003677">
    <property type="term" value="F:DNA binding"/>
    <property type="evidence" value="ECO:0007669"/>
    <property type="project" value="InterPro"/>
</dbReference>
<dbReference type="CDD" id="cd06462">
    <property type="entry name" value="Peptidase_S24_S26"/>
    <property type="match status" value="1"/>
</dbReference>
<dbReference type="Pfam" id="PF07022">
    <property type="entry name" value="Phage_CI_repr"/>
    <property type="match status" value="1"/>
</dbReference>